<keyword evidence="4" id="KW-1185">Reference proteome</keyword>
<protein>
    <submittedName>
        <fullName evidence="3">Acyltransferase</fullName>
    </submittedName>
</protein>
<name>A0A432ZSN5_9GAMM</name>
<dbReference type="CDD" id="cd07990">
    <property type="entry name" value="LPLAT_LCLAT1-like"/>
    <property type="match status" value="1"/>
</dbReference>
<dbReference type="SUPFAM" id="SSF69593">
    <property type="entry name" value="Glycerol-3-phosphate (1)-acyltransferase"/>
    <property type="match status" value="1"/>
</dbReference>
<dbReference type="InterPro" id="IPR002123">
    <property type="entry name" value="Plipid/glycerol_acylTrfase"/>
</dbReference>
<dbReference type="NCBIfam" id="NF010621">
    <property type="entry name" value="PRK14014.1"/>
    <property type="match status" value="1"/>
</dbReference>
<gene>
    <name evidence="3" type="ORF">CWI84_02020</name>
</gene>
<evidence type="ECO:0000259" key="2">
    <source>
        <dbReference type="SMART" id="SM00563"/>
    </source>
</evidence>
<dbReference type="GO" id="GO:0016746">
    <property type="term" value="F:acyltransferase activity"/>
    <property type="evidence" value="ECO:0007669"/>
    <property type="project" value="UniProtKB-KW"/>
</dbReference>
<proteinExistence type="predicted"/>
<accession>A0A432ZSN5</accession>
<evidence type="ECO:0000313" key="3">
    <source>
        <dbReference type="EMBL" id="RUO80917.1"/>
    </source>
</evidence>
<keyword evidence="1" id="KW-1133">Transmembrane helix</keyword>
<dbReference type="RefSeq" id="WP_126840921.1">
    <property type="nucleotide sequence ID" value="NZ_PIQH01000002.1"/>
</dbReference>
<keyword evidence="3" id="KW-0012">Acyltransferase</keyword>
<dbReference type="OrthoDB" id="319710at2"/>
<comment type="caution">
    <text evidence="3">The sequence shown here is derived from an EMBL/GenBank/DDBJ whole genome shotgun (WGS) entry which is preliminary data.</text>
</comment>
<evidence type="ECO:0000256" key="1">
    <source>
        <dbReference type="SAM" id="Phobius"/>
    </source>
</evidence>
<dbReference type="AlphaFoldDB" id="A0A432ZSN5"/>
<dbReference type="PANTHER" id="PTHR10983">
    <property type="entry name" value="1-ACYLGLYCEROL-3-PHOSPHATE ACYLTRANSFERASE-RELATED"/>
    <property type="match status" value="1"/>
</dbReference>
<feature type="transmembrane region" description="Helical" evidence="1">
    <location>
        <begin position="12"/>
        <end position="38"/>
    </location>
</feature>
<dbReference type="SMART" id="SM00563">
    <property type="entry name" value="PlsC"/>
    <property type="match status" value="1"/>
</dbReference>
<dbReference type="PANTHER" id="PTHR10983:SF15">
    <property type="entry name" value="ACYLTRANSFERASE YIHG-RELATED"/>
    <property type="match status" value="1"/>
</dbReference>
<reference evidence="3 4" key="1">
    <citation type="journal article" date="2011" name="Front. Microbiol.">
        <title>Genomic signatures of strain selection and enhancement in Bacillus atrophaeus var. globigii, a historical biowarfare simulant.</title>
        <authorList>
            <person name="Gibbons H.S."/>
            <person name="Broomall S.M."/>
            <person name="McNew L.A."/>
            <person name="Daligault H."/>
            <person name="Chapman C."/>
            <person name="Bruce D."/>
            <person name="Karavis M."/>
            <person name="Krepps M."/>
            <person name="McGregor P.A."/>
            <person name="Hong C."/>
            <person name="Park K.H."/>
            <person name="Akmal A."/>
            <person name="Feldman A."/>
            <person name="Lin J.S."/>
            <person name="Chang W.E."/>
            <person name="Higgs B.W."/>
            <person name="Demirev P."/>
            <person name="Lindquist J."/>
            <person name="Liem A."/>
            <person name="Fochler E."/>
            <person name="Read T.D."/>
            <person name="Tapia R."/>
            <person name="Johnson S."/>
            <person name="Bishop-Lilly K.A."/>
            <person name="Detter C."/>
            <person name="Han C."/>
            <person name="Sozhamannan S."/>
            <person name="Rosenzweig C.N."/>
            <person name="Skowronski E.W."/>
        </authorList>
    </citation>
    <scope>NUCLEOTIDE SEQUENCE [LARGE SCALE GENOMIC DNA]</scope>
    <source>
        <strain evidence="3 4">CC-PW-9</strain>
    </source>
</reference>
<evidence type="ECO:0000313" key="4">
    <source>
        <dbReference type="Proteomes" id="UP000287996"/>
    </source>
</evidence>
<sequence>MGRTLMIPIHLFVHLFWGFFWTILIGALVSLIGILKLLLPIPLVQRGLSSLANATFRIWGYAMSLLFQLSGTMQWHINGDLALEKSRWYMIICNHQSWVDILVLMHLSRRHMPMPRFFLKQQLFWIPFVGLGCWALDMPFMKRYSKDKIAKKPHLQGKDIATTRRSCEKFRHLPTTVINFCEGTRFTPEKHQKKHSPYTYLLPPKAGGTAFSLQIMGKQFDAILDITIVYPENGGKPVIWDLLSGRLDSVTVDIETLPVTDDLIGDYGNDPAFRQHFQHWLNQRWQLKDKKIAELKAG</sequence>
<organism evidence="3 4">
    <name type="scientific">Idiomarina tyrosinivorans</name>
    <dbReference type="NCBI Taxonomy" id="1445662"/>
    <lineage>
        <taxon>Bacteria</taxon>
        <taxon>Pseudomonadati</taxon>
        <taxon>Pseudomonadota</taxon>
        <taxon>Gammaproteobacteria</taxon>
        <taxon>Alteromonadales</taxon>
        <taxon>Idiomarinaceae</taxon>
        <taxon>Idiomarina</taxon>
    </lineage>
</organism>
<keyword evidence="1" id="KW-0472">Membrane</keyword>
<dbReference type="Pfam" id="PF01553">
    <property type="entry name" value="Acyltransferase"/>
    <property type="match status" value="1"/>
</dbReference>
<keyword evidence="3" id="KW-0808">Transferase</keyword>
<dbReference type="GO" id="GO:0005886">
    <property type="term" value="C:plasma membrane"/>
    <property type="evidence" value="ECO:0007669"/>
    <property type="project" value="TreeGrafter"/>
</dbReference>
<dbReference type="Proteomes" id="UP000287996">
    <property type="component" value="Unassembled WGS sequence"/>
</dbReference>
<feature type="domain" description="Phospholipid/glycerol acyltransferase" evidence="2">
    <location>
        <begin position="89"/>
        <end position="231"/>
    </location>
</feature>
<keyword evidence="1" id="KW-0812">Transmembrane</keyword>
<dbReference type="EMBL" id="PIQH01000002">
    <property type="protein sequence ID" value="RUO80917.1"/>
    <property type="molecule type" value="Genomic_DNA"/>
</dbReference>